<name>A0A8X6LNB9_TRICU</name>
<keyword evidence="2" id="KW-1185">Reference proteome</keyword>
<dbReference type="EMBL" id="BMAO01017289">
    <property type="protein sequence ID" value="GFR14652.1"/>
    <property type="molecule type" value="Genomic_DNA"/>
</dbReference>
<accession>A0A8X6LNB9</accession>
<proteinExistence type="predicted"/>
<protein>
    <submittedName>
        <fullName evidence="1">Uncharacterized protein</fullName>
    </submittedName>
</protein>
<reference evidence="1" key="1">
    <citation type="submission" date="2020-07" db="EMBL/GenBank/DDBJ databases">
        <title>Multicomponent nature underlies the extraordinary mechanical properties of spider dragline silk.</title>
        <authorList>
            <person name="Kono N."/>
            <person name="Nakamura H."/>
            <person name="Mori M."/>
            <person name="Yoshida Y."/>
            <person name="Ohtoshi R."/>
            <person name="Malay A.D."/>
            <person name="Moran D.A.P."/>
            <person name="Tomita M."/>
            <person name="Numata K."/>
            <person name="Arakawa K."/>
        </authorList>
    </citation>
    <scope>NUCLEOTIDE SEQUENCE</scope>
</reference>
<organism evidence="1 2">
    <name type="scientific">Trichonephila clavata</name>
    <name type="common">Joro spider</name>
    <name type="synonym">Nephila clavata</name>
    <dbReference type="NCBI Taxonomy" id="2740835"/>
    <lineage>
        <taxon>Eukaryota</taxon>
        <taxon>Metazoa</taxon>
        <taxon>Ecdysozoa</taxon>
        <taxon>Arthropoda</taxon>
        <taxon>Chelicerata</taxon>
        <taxon>Arachnida</taxon>
        <taxon>Araneae</taxon>
        <taxon>Araneomorphae</taxon>
        <taxon>Entelegynae</taxon>
        <taxon>Araneoidea</taxon>
        <taxon>Nephilidae</taxon>
        <taxon>Trichonephila</taxon>
    </lineage>
</organism>
<comment type="caution">
    <text evidence="1">The sequence shown here is derived from an EMBL/GenBank/DDBJ whole genome shotgun (WGS) entry which is preliminary data.</text>
</comment>
<dbReference type="AlphaFoldDB" id="A0A8X6LNB9"/>
<dbReference type="Proteomes" id="UP000887116">
    <property type="component" value="Unassembled WGS sequence"/>
</dbReference>
<evidence type="ECO:0000313" key="1">
    <source>
        <dbReference type="EMBL" id="GFR14652.1"/>
    </source>
</evidence>
<gene>
    <name evidence="1" type="ORF">TNCT_180771</name>
</gene>
<sequence>MSETEKAQMAQNRIARGRIKASLTRLESSFAELNTKNEISIRLFRLDNLFKEFEGLDSTLSLEESELEEFEKSYFNLNAKFKDKLDELKVLNLSRTTKIL</sequence>
<evidence type="ECO:0000313" key="2">
    <source>
        <dbReference type="Proteomes" id="UP000887116"/>
    </source>
</evidence>